<sequence length="204" mass="22462">MEWSKTPITAEEATKRIECLPEFLRPIKEAAGAIASKSAWIEDHSGAILAGHYLDMGLIDAHDLVLFPPISREILRIYEKVNDFSLPDILIEFLAHLNGCNIFDLRIYGAPASMARNPPTIDRSRCTPLDISSGRHWRVGYALASEDDLLFASKNVGDDGQIGYFITPAGLVIGRGNGSPEVDERSGPWSNVTDWLASEIGQVR</sequence>
<reference evidence="1" key="1">
    <citation type="submission" date="2022-06" db="EMBL/GenBank/DDBJ databases">
        <title>Sphingomonas sp. nov. isolated from rhizosphere soil of tomato.</title>
        <authorList>
            <person name="Dong H."/>
            <person name="Gao R."/>
        </authorList>
    </citation>
    <scope>NUCLEOTIDE SEQUENCE</scope>
    <source>
        <strain evidence="1">MMSM24</strain>
    </source>
</reference>
<evidence type="ECO:0000313" key="2">
    <source>
        <dbReference type="Proteomes" id="UP001165565"/>
    </source>
</evidence>
<comment type="caution">
    <text evidence="1">The sequence shown here is derived from an EMBL/GenBank/DDBJ whole genome shotgun (WGS) entry which is preliminary data.</text>
</comment>
<dbReference type="AlphaFoldDB" id="A0AA41ZG61"/>
<proteinExistence type="predicted"/>
<organism evidence="1 2">
    <name type="scientific">Sphingomonas lycopersici</name>
    <dbReference type="NCBI Taxonomy" id="2951807"/>
    <lineage>
        <taxon>Bacteria</taxon>
        <taxon>Pseudomonadati</taxon>
        <taxon>Pseudomonadota</taxon>
        <taxon>Alphaproteobacteria</taxon>
        <taxon>Sphingomonadales</taxon>
        <taxon>Sphingomonadaceae</taxon>
        <taxon>Sphingomonas</taxon>
    </lineage>
</organism>
<dbReference type="EMBL" id="JANFAV010000012">
    <property type="protein sequence ID" value="MCW6536289.1"/>
    <property type="molecule type" value="Genomic_DNA"/>
</dbReference>
<protein>
    <submittedName>
        <fullName evidence="1">SMI1/KNR4 family protein</fullName>
    </submittedName>
</protein>
<accession>A0AA41ZG61</accession>
<dbReference type="Proteomes" id="UP001165565">
    <property type="component" value="Unassembled WGS sequence"/>
</dbReference>
<gene>
    <name evidence="1" type="ORF">NEE01_16035</name>
</gene>
<dbReference type="InterPro" id="IPR037883">
    <property type="entry name" value="Knr4/Smi1-like_sf"/>
</dbReference>
<dbReference type="RefSeq" id="WP_265269682.1">
    <property type="nucleotide sequence ID" value="NZ_JANFAV010000012.1"/>
</dbReference>
<keyword evidence="2" id="KW-1185">Reference proteome</keyword>
<dbReference type="SUPFAM" id="SSF160631">
    <property type="entry name" value="SMI1/KNR4-like"/>
    <property type="match status" value="1"/>
</dbReference>
<name>A0AA41ZG61_9SPHN</name>
<evidence type="ECO:0000313" key="1">
    <source>
        <dbReference type="EMBL" id="MCW6536289.1"/>
    </source>
</evidence>